<reference evidence="2 3" key="1">
    <citation type="submission" date="2016-10" db="EMBL/GenBank/DDBJ databases">
        <authorList>
            <person name="de Groot N.N."/>
        </authorList>
    </citation>
    <scope>NUCLEOTIDE SEQUENCE [LARGE SCALE GENOMIC DNA]</scope>
    <source>
        <strain evidence="2 3">DSM 6059</strain>
    </source>
</reference>
<proteinExistence type="predicted"/>
<feature type="domain" description="HDOD" evidence="1">
    <location>
        <begin position="18"/>
        <end position="213"/>
    </location>
</feature>
<dbReference type="STRING" id="1123010.SAMN02745724_00060"/>
<dbReference type="SUPFAM" id="SSF109604">
    <property type="entry name" value="HD-domain/PDEase-like"/>
    <property type="match status" value="1"/>
</dbReference>
<dbReference type="PROSITE" id="PS51833">
    <property type="entry name" value="HDOD"/>
    <property type="match status" value="1"/>
</dbReference>
<dbReference type="Gene3D" id="1.10.3210.10">
    <property type="entry name" value="Hypothetical protein af1432"/>
    <property type="match status" value="1"/>
</dbReference>
<dbReference type="EMBL" id="FOLO01000001">
    <property type="protein sequence ID" value="SFB78382.1"/>
    <property type="molecule type" value="Genomic_DNA"/>
</dbReference>
<name>A0A1I1DVE7_9GAMM</name>
<evidence type="ECO:0000259" key="1">
    <source>
        <dbReference type="PROSITE" id="PS51833"/>
    </source>
</evidence>
<protein>
    <submittedName>
        <fullName evidence="2">HD-like signal output (HDOD) domain, no enzymatic activity</fullName>
    </submittedName>
</protein>
<evidence type="ECO:0000313" key="2">
    <source>
        <dbReference type="EMBL" id="SFB78382.1"/>
    </source>
</evidence>
<keyword evidence="3" id="KW-1185">Reference proteome</keyword>
<dbReference type="InterPro" id="IPR052340">
    <property type="entry name" value="RNase_Y/CdgJ"/>
</dbReference>
<dbReference type="PANTHER" id="PTHR33525:SF6">
    <property type="entry name" value="HDOD DOMAIN-CONTAINING PROTEIN"/>
    <property type="match status" value="1"/>
</dbReference>
<dbReference type="Proteomes" id="UP000198862">
    <property type="component" value="Unassembled WGS sequence"/>
</dbReference>
<dbReference type="Pfam" id="PF08668">
    <property type="entry name" value="HDOD"/>
    <property type="match status" value="1"/>
</dbReference>
<dbReference type="OrthoDB" id="9784953at2"/>
<dbReference type="RefSeq" id="WP_091978679.1">
    <property type="nucleotide sequence ID" value="NZ_FOLO01000001.1"/>
</dbReference>
<dbReference type="PANTHER" id="PTHR33525">
    <property type="match status" value="1"/>
</dbReference>
<dbReference type="InterPro" id="IPR013976">
    <property type="entry name" value="HDOD"/>
</dbReference>
<sequence>MIDIDAKVISDLSHGFSLPPKPEILQRLQDELALEAPELNIVAEIISEDIATAAAVLKVMNSPLYGLSRTITDIKQAVMFLGLDSITTLVTSFLIKQAFKQDKCCISLERFWDTASDIATAATLIGSKLKSKVPIENLHMLGLFHDSGIPAMAMNYDDYIKVLTESNRDYHVSLIDREEAKYSTNHAVVGYFLANSWYLPKSICQMILRHHDHAYLKESEEGIEQLTFATLKMAENLVHVNKRFIASPDWPYIKDDVLNALNLDEDDYQDIKEDAEEQFLGGA</sequence>
<evidence type="ECO:0000313" key="3">
    <source>
        <dbReference type="Proteomes" id="UP000198862"/>
    </source>
</evidence>
<organism evidence="2 3">
    <name type="scientific">Pseudoalteromonas denitrificans DSM 6059</name>
    <dbReference type="NCBI Taxonomy" id="1123010"/>
    <lineage>
        <taxon>Bacteria</taxon>
        <taxon>Pseudomonadati</taxon>
        <taxon>Pseudomonadota</taxon>
        <taxon>Gammaproteobacteria</taxon>
        <taxon>Alteromonadales</taxon>
        <taxon>Pseudoalteromonadaceae</taxon>
        <taxon>Pseudoalteromonas</taxon>
    </lineage>
</organism>
<gene>
    <name evidence="2" type="ORF">SAMN02745724_00060</name>
</gene>
<accession>A0A1I1DVE7</accession>
<dbReference type="AlphaFoldDB" id="A0A1I1DVE7"/>